<keyword evidence="2" id="KW-1185">Reference proteome</keyword>
<dbReference type="Proteomes" id="UP000383971">
    <property type="component" value="Unassembled WGS sequence"/>
</dbReference>
<dbReference type="AlphaFoldDB" id="A0A5E4V615"/>
<accession>A0A5E4V615</accession>
<gene>
    <name evidence="1" type="ORF">PCO31111_02451</name>
</gene>
<organism evidence="1 2">
    <name type="scientific">Pandoraea communis</name>
    <dbReference type="NCBI Taxonomy" id="2508297"/>
    <lineage>
        <taxon>Bacteria</taxon>
        <taxon>Pseudomonadati</taxon>
        <taxon>Pseudomonadota</taxon>
        <taxon>Betaproteobacteria</taxon>
        <taxon>Burkholderiales</taxon>
        <taxon>Burkholderiaceae</taxon>
        <taxon>Pandoraea</taxon>
    </lineage>
</organism>
<sequence>MEGRACWMNRGPAVDFAQWERLLSQRELVVWEVIRILRVPLWPRYEIPSWGVLSFANPIAKVAVLCDSKVPEVLQWPARTDLEKHGWTFFWIRYRDINSAPTLAVDLAQGNLVEPLEKRIAEINQSIIQRAEDLKESPVIDSGGNLSGYTWTRETLLSLRQVPIAIR</sequence>
<evidence type="ECO:0000313" key="2">
    <source>
        <dbReference type="Proteomes" id="UP000383971"/>
    </source>
</evidence>
<evidence type="ECO:0000313" key="1">
    <source>
        <dbReference type="EMBL" id="VVE07004.1"/>
    </source>
</evidence>
<name>A0A5E4V615_9BURK</name>
<protein>
    <submittedName>
        <fullName evidence="1">Uncharacterized protein</fullName>
    </submittedName>
</protein>
<dbReference type="EMBL" id="CABPSE010000007">
    <property type="protein sequence ID" value="VVE07004.1"/>
    <property type="molecule type" value="Genomic_DNA"/>
</dbReference>
<reference evidence="1 2" key="1">
    <citation type="submission" date="2019-08" db="EMBL/GenBank/DDBJ databases">
        <authorList>
            <person name="Peeters C."/>
        </authorList>
    </citation>
    <scope>NUCLEOTIDE SEQUENCE [LARGE SCALE GENOMIC DNA]</scope>
    <source>
        <strain evidence="1 2">LMG 31111</strain>
    </source>
</reference>
<proteinExistence type="predicted"/>